<feature type="chain" id="PRO_5014647365" evidence="2">
    <location>
        <begin position="28"/>
        <end position="319"/>
    </location>
</feature>
<evidence type="ECO:0000313" key="3">
    <source>
        <dbReference type="EMBL" id="SEH04889.1"/>
    </source>
</evidence>
<evidence type="ECO:0000256" key="1">
    <source>
        <dbReference type="SAM" id="MobiDB-lite"/>
    </source>
</evidence>
<keyword evidence="4" id="KW-1185">Reference proteome</keyword>
<sequence length="319" mass="34733">MLKTIKQVTLSSCLVLLISGYTSITHAADLGMKGGMVNNVGQVNGLTPVKNAKGNITLYEADDVPLADTPDKMQVNPGKWCSYTQEQRDQWRQEWNEIYKDQVTPGCANLFLEWKQSRACQGLPDARGDWKPSLKLSGSGKNHADLPDSIDKFIQQKSCKGCNIELASFQCLNLKNFDFSDSNLKRADFYAASLQNANFSNAQIDRSLMTSSHLSSADFSHANINDSYLSGSDLKSASFKSAKLNKVDMQSAELAGANFSGATLENVSLQKANLNGANFSGAKIGANVNFEGATLRGVTGLSKAQSAQPEKKNRKRKDK</sequence>
<proteinExistence type="predicted"/>
<dbReference type="InterPro" id="IPR001646">
    <property type="entry name" value="5peptide_repeat"/>
</dbReference>
<dbReference type="PANTHER" id="PTHR14136:SF17">
    <property type="entry name" value="BTB_POZ DOMAIN-CONTAINING PROTEIN KCTD9"/>
    <property type="match status" value="1"/>
</dbReference>
<accession>A0A1H6F6G9</accession>
<keyword evidence="2" id="KW-0732">Signal</keyword>
<dbReference type="Pfam" id="PF00805">
    <property type="entry name" value="Pentapeptide"/>
    <property type="match status" value="1"/>
</dbReference>
<organism evidence="3 4">
    <name type="scientific">Candidatus Venteria ishoeyi</name>
    <dbReference type="NCBI Taxonomy" id="1899563"/>
    <lineage>
        <taxon>Bacteria</taxon>
        <taxon>Pseudomonadati</taxon>
        <taxon>Pseudomonadota</taxon>
        <taxon>Gammaproteobacteria</taxon>
        <taxon>Thiotrichales</taxon>
        <taxon>Thiotrichaceae</taxon>
        <taxon>Venteria</taxon>
    </lineage>
</organism>
<feature type="signal peptide" evidence="2">
    <location>
        <begin position="1"/>
        <end position="27"/>
    </location>
</feature>
<dbReference type="PANTHER" id="PTHR14136">
    <property type="entry name" value="BTB_POZ DOMAIN-CONTAINING PROTEIN KCTD9"/>
    <property type="match status" value="1"/>
</dbReference>
<keyword evidence="3" id="KW-0418">Kinase</keyword>
<gene>
    <name evidence="3" type="primary">spkB_1</name>
    <name evidence="3" type="ORF">MBHS_00741</name>
</gene>
<dbReference type="Pfam" id="PF13599">
    <property type="entry name" value="Pentapeptide_4"/>
    <property type="match status" value="1"/>
</dbReference>
<dbReference type="GO" id="GO:0004674">
    <property type="term" value="F:protein serine/threonine kinase activity"/>
    <property type="evidence" value="ECO:0007669"/>
    <property type="project" value="UniProtKB-EC"/>
</dbReference>
<dbReference type="InterPro" id="IPR051082">
    <property type="entry name" value="Pentapeptide-BTB/POZ_domain"/>
</dbReference>
<evidence type="ECO:0000256" key="2">
    <source>
        <dbReference type="SAM" id="SignalP"/>
    </source>
</evidence>
<feature type="region of interest" description="Disordered" evidence="1">
    <location>
        <begin position="299"/>
        <end position="319"/>
    </location>
</feature>
<dbReference type="AlphaFoldDB" id="A0A1H6F6G9"/>
<dbReference type="EMBL" id="FMSV02000127">
    <property type="protein sequence ID" value="SEH04889.1"/>
    <property type="molecule type" value="Genomic_DNA"/>
</dbReference>
<dbReference type="Gene3D" id="2.160.20.80">
    <property type="entry name" value="E3 ubiquitin-protein ligase SopA"/>
    <property type="match status" value="1"/>
</dbReference>
<name>A0A1H6F6G9_9GAMM</name>
<keyword evidence="3" id="KW-0808">Transferase</keyword>
<protein>
    <submittedName>
        <fullName evidence="3">Serine/threonine-protein kinase B</fullName>
        <ecNumber evidence="3">2.7.11.1</ecNumber>
    </submittedName>
</protein>
<reference evidence="3 4" key="1">
    <citation type="submission" date="2016-10" db="EMBL/GenBank/DDBJ databases">
        <authorList>
            <person name="de Groot N.N."/>
        </authorList>
    </citation>
    <scope>NUCLEOTIDE SEQUENCE [LARGE SCALE GENOMIC DNA]</scope>
    <source>
        <strain evidence="3">MBHS1</strain>
    </source>
</reference>
<dbReference type="EC" id="2.7.11.1" evidence="3"/>
<dbReference type="SUPFAM" id="SSF141571">
    <property type="entry name" value="Pentapeptide repeat-like"/>
    <property type="match status" value="1"/>
</dbReference>
<dbReference type="RefSeq" id="WP_103918904.1">
    <property type="nucleotide sequence ID" value="NZ_FMSV02000127.1"/>
</dbReference>
<dbReference type="OrthoDB" id="156143at2"/>
<dbReference type="Proteomes" id="UP000236724">
    <property type="component" value="Unassembled WGS sequence"/>
</dbReference>
<evidence type="ECO:0000313" key="4">
    <source>
        <dbReference type="Proteomes" id="UP000236724"/>
    </source>
</evidence>